<keyword evidence="1" id="KW-0479">Metal-binding</keyword>
<dbReference type="Pfam" id="PF00884">
    <property type="entry name" value="Sulfatase"/>
    <property type="match status" value="1"/>
</dbReference>
<evidence type="ECO:0000256" key="3">
    <source>
        <dbReference type="SAM" id="SignalP"/>
    </source>
</evidence>
<reference evidence="5 6" key="1">
    <citation type="submission" date="2024-02" db="EMBL/GenBank/DDBJ databases">
        <authorList>
            <person name="Chen Y."/>
            <person name="Shah S."/>
            <person name="Dougan E. K."/>
            <person name="Thang M."/>
            <person name="Chan C."/>
        </authorList>
    </citation>
    <scope>NUCLEOTIDE SEQUENCE [LARGE SCALE GENOMIC DNA]</scope>
</reference>
<sequence>MMTMSLAWRMSLVATLLALTNAVTPPPPHNILFVMADDLLDVTVDEKLKGEFPNFESFAKDSIHYTNAMCQTPWCSPSRASMLSGMYFSSWSENSESRQIVHRTARDQRKELTNTRKKMNWHAFAKHNGYDVYSTGKIYHESMGDRKIMTDSVKVDQNIMESGKRRSAYGGFVKKEKQTADFRIKEAAIKFMRKHNKASRKGHQKPFFITVGFQRPHSSLILVDRPWTRLSSECTYATDLPELGRPNSSDTPELFYTAMQDCGNRHKVVMNEPLPVPWKGPALRCDDVRGPGEAQTERYVEATKQFRDLYMRCVRSVDHYFGELMKELKDLGIYNTTTVVFTSDHGWSNGEHGRWAKKNLDDASIRVPLFLKPPSGSVAFEGRVDDAPIPLLDIGRLMFNVSGVTQPFRSDYKGTGAAVTVLGSRNGVKRFGMTPVGMHDLERYENAYLMVSIRTIKFRYTVAYPTRKGRKNWANPVDFASGPVEEALYDATADPAQIHNLLANDKTLFASERQAMIQMMKTELGIDQAAKWK</sequence>
<accession>A0ABP0H6M7</accession>
<dbReference type="PANTHER" id="PTHR45953">
    <property type="entry name" value="IDURONATE 2-SULFATASE"/>
    <property type="match status" value="1"/>
</dbReference>
<proteinExistence type="predicted"/>
<evidence type="ECO:0000256" key="1">
    <source>
        <dbReference type="ARBA" id="ARBA00022723"/>
    </source>
</evidence>
<dbReference type="PANTHER" id="PTHR45953:SF1">
    <property type="entry name" value="IDURONATE 2-SULFATASE"/>
    <property type="match status" value="1"/>
</dbReference>
<evidence type="ECO:0000259" key="4">
    <source>
        <dbReference type="Pfam" id="PF00884"/>
    </source>
</evidence>
<dbReference type="Gene3D" id="3.40.720.10">
    <property type="entry name" value="Alkaline Phosphatase, subunit A"/>
    <property type="match status" value="1"/>
</dbReference>
<keyword evidence="6" id="KW-1185">Reference proteome</keyword>
<keyword evidence="3" id="KW-0732">Signal</keyword>
<organism evidence="5 6">
    <name type="scientific">Durusdinium trenchii</name>
    <dbReference type="NCBI Taxonomy" id="1381693"/>
    <lineage>
        <taxon>Eukaryota</taxon>
        <taxon>Sar</taxon>
        <taxon>Alveolata</taxon>
        <taxon>Dinophyceae</taxon>
        <taxon>Suessiales</taxon>
        <taxon>Symbiodiniaceae</taxon>
        <taxon>Durusdinium</taxon>
    </lineage>
</organism>
<dbReference type="InterPro" id="IPR000917">
    <property type="entry name" value="Sulfatase_N"/>
</dbReference>
<keyword evidence="2" id="KW-0378">Hydrolase</keyword>
<dbReference type="SUPFAM" id="SSF53649">
    <property type="entry name" value="Alkaline phosphatase-like"/>
    <property type="match status" value="1"/>
</dbReference>
<comment type="caution">
    <text evidence="5">The sequence shown here is derived from an EMBL/GenBank/DDBJ whole genome shotgun (WGS) entry which is preliminary data.</text>
</comment>
<dbReference type="InterPro" id="IPR017850">
    <property type="entry name" value="Alkaline_phosphatase_core_sf"/>
</dbReference>
<name>A0ABP0H6M7_9DINO</name>
<gene>
    <name evidence="5" type="ORF">SCF082_LOCUS256</name>
</gene>
<evidence type="ECO:0000313" key="6">
    <source>
        <dbReference type="Proteomes" id="UP001642464"/>
    </source>
</evidence>
<feature type="chain" id="PRO_5046380718" evidence="3">
    <location>
        <begin position="23"/>
        <end position="533"/>
    </location>
</feature>
<evidence type="ECO:0000256" key="2">
    <source>
        <dbReference type="ARBA" id="ARBA00022801"/>
    </source>
</evidence>
<dbReference type="Proteomes" id="UP001642464">
    <property type="component" value="Unassembled WGS sequence"/>
</dbReference>
<feature type="domain" description="Sulfatase N-terminal" evidence="4">
    <location>
        <begin position="30"/>
        <end position="395"/>
    </location>
</feature>
<protein>
    <submittedName>
        <fullName evidence="5">Ulvan-active sulfatase (Iduronate 2-sulfatase) (Polysaccharide utilization locus H protein P11) (PUL H protein P11) (Sulfatase family S1 subfamily 7 protein P11) (P11_S1_7)</fullName>
    </submittedName>
</protein>
<evidence type="ECO:0000313" key="5">
    <source>
        <dbReference type="EMBL" id="CAK8985710.1"/>
    </source>
</evidence>
<dbReference type="EMBL" id="CAXAMM010000056">
    <property type="protein sequence ID" value="CAK8985710.1"/>
    <property type="molecule type" value="Genomic_DNA"/>
</dbReference>
<feature type="signal peptide" evidence="3">
    <location>
        <begin position="1"/>
        <end position="22"/>
    </location>
</feature>